<dbReference type="InterPro" id="IPR007452">
    <property type="entry name" value="TamB_C"/>
</dbReference>
<dbReference type="GO" id="GO:0005886">
    <property type="term" value="C:plasma membrane"/>
    <property type="evidence" value="ECO:0007669"/>
    <property type="project" value="InterPro"/>
</dbReference>
<gene>
    <name evidence="7" type="ORF">BC643_4039</name>
</gene>
<name>A0A419VW55_9BACT</name>
<evidence type="ECO:0000313" key="8">
    <source>
        <dbReference type="Proteomes" id="UP000283387"/>
    </source>
</evidence>
<protein>
    <submittedName>
        <fullName evidence="7">Translocation and assembly module TamB</fullName>
    </submittedName>
</protein>
<dbReference type="InterPro" id="IPR007844">
    <property type="entry name" value="AsmA"/>
</dbReference>
<comment type="caution">
    <text evidence="7">The sequence shown here is derived from an EMBL/GenBank/DDBJ whole genome shotgun (WGS) entry which is preliminary data.</text>
</comment>
<sequence length="1268" mass="140376">MLVLVLIEIPPVKQKIARIAENQVGNFINGELHIGRLEGNFWNHLRVEEIALTQNNDTLASIKAIDLRYNLKPILRQELFIQSFDIVQPRLNLVQLKDSTWNLEHIAKEQEPSTEPEDTTTSSSSWRINLKKMGLENGFISIATPDSIIPKQIKELNITLAAFYSEKQQKLSLDQFSFKTREPDVTLNQFTFKLEYTNQTLNLSDFILKTALNQINGEALYAADSTNASSAYLKTTPIEADEFSFALPDLKIKVKPEIEFDAKMQNEVLTSTLNLIAEEQKIEVKLKVDQLSKWIANPDSADLNYDLSAILDQIKVDEWSGMEDLDYTLNGEIAVKGHGTDPKKLQADVDANLFDSNIAGYLLDKLDTKVNYLAGNLKATLDLYSDFGTMTASADARNIFGTPNYKAELTTKQLNLAPLLNNDSLPSDINLHLLVNGSGFEPKKIKAKAQLELSSSNVMEVPLDTAFALIRYAGETVDIDSLTFENPSLKINAQGTYSLSGQSDLTLNGKLLSLEAFQAFLPDAIIETSGELSARLNGTPDSLEVTSQITLENTIYDEYRIENASLAANGSIGKTFIFDAKMVARDFKSSFLNLDSINVESKIFADSLNLTASVGNKDLQTHLQTNLSWKDQIRIYLASWDLAIKDQQWELESPSTIQIDSTSYQIDQFNLSSNGNQLFKMNGIVSTNGNEDFNMTISRFNLGGLFETLKIDPPLNGFLNLNLTMAGTAQAPTIDGDFNIEESGYSDYNFSKAEGSVNYAQNILKTNAELALEQDGSFLLNAEVPFNLNLETMSGQIDSLKEINASTQIVDLPLALIQQAIHAKEVTGMLNGELTVKGTIDALKPIGQIKLTDGNIKIPEYGIDYQDMQLRTSFDDNIITLDTLGIRSNDGKMTGGGKMSFASEFYNGELNESTINLKFDDFYPINHKQVNLQLSGDMHLDAQKDSVTFGGDLEIPRSEIYLPTVLNMMGKVYTPEIPKPILVEEIEKMNQVKDTTTAATAELEIPDSISTASLPNITGKIKVDIPKNTWIKNPNLRLELSGDLDIIKHPEFLEIFGSVEVVRGQYELLGKTFVVSEGVITFEGGEEINPTISLKADYTVKNRDTDSKTIQLTVEGEADDPTISFTLDGESIGEGEALSYIVFGKGMNELSTSEQSDMSDAGAGSMAVSAAALLVSSQLSRLLGKSFNVDYIEVKSTDSFDNASLEVGKYLTNDLFVSYEQQIGATTDDDLSRYEVRLEYEILKFLFLQLNNSTNDSGFDVIFKVDKD</sequence>
<dbReference type="AlphaFoldDB" id="A0A419VW55"/>
<feature type="domain" description="Translocation and assembly module TamB C-terminal" evidence="5">
    <location>
        <begin position="886"/>
        <end position="1266"/>
    </location>
</feature>
<evidence type="ECO:0000256" key="3">
    <source>
        <dbReference type="ARBA" id="ARBA00022989"/>
    </source>
</evidence>
<evidence type="ECO:0000313" key="7">
    <source>
        <dbReference type="EMBL" id="RKD86348.1"/>
    </source>
</evidence>
<reference evidence="7 8" key="1">
    <citation type="submission" date="2018-09" db="EMBL/GenBank/DDBJ databases">
        <title>Genomic Encyclopedia of Archaeal and Bacterial Type Strains, Phase II (KMG-II): from individual species to whole genera.</title>
        <authorList>
            <person name="Goeker M."/>
        </authorList>
    </citation>
    <scope>NUCLEOTIDE SEQUENCE [LARGE SCALE GENOMIC DNA]</scope>
    <source>
        <strain evidence="7 8">DSM 27148</strain>
    </source>
</reference>
<feature type="domain" description="Translocation and assembly module TamB C-terminal" evidence="5">
    <location>
        <begin position="678"/>
        <end position="857"/>
    </location>
</feature>
<feature type="domain" description="AsmA" evidence="6">
    <location>
        <begin position="42"/>
        <end position="286"/>
    </location>
</feature>
<dbReference type="EMBL" id="RAPN01000004">
    <property type="protein sequence ID" value="RKD86348.1"/>
    <property type="molecule type" value="Genomic_DNA"/>
</dbReference>
<evidence type="ECO:0000259" key="5">
    <source>
        <dbReference type="Pfam" id="PF04357"/>
    </source>
</evidence>
<dbReference type="PANTHER" id="PTHR36985:SF1">
    <property type="entry name" value="TRANSLOCATION AND ASSEMBLY MODULE SUBUNIT TAMB"/>
    <property type="match status" value="1"/>
</dbReference>
<evidence type="ECO:0000256" key="4">
    <source>
        <dbReference type="ARBA" id="ARBA00023136"/>
    </source>
</evidence>
<dbReference type="GO" id="GO:0009306">
    <property type="term" value="P:protein secretion"/>
    <property type="evidence" value="ECO:0007669"/>
    <property type="project" value="InterPro"/>
</dbReference>
<proteinExistence type="predicted"/>
<keyword evidence="2" id="KW-0812">Transmembrane</keyword>
<evidence type="ECO:0000256" key="1">
    <source>
        <dbReference type="ARBA" id="ARBA00004167"/>
    </source>
</evidence>
<dbReference type="PANTHER" id="PTHR36985">
    <property type="entry name" value="TRANSLOCATION AND ASSEMBLY MODULE SUBUNIT TAMB"/>
    <property type="match status" value="1"/>
</dbReference>
<keyword evidence="4" id="KW-0472">Membrane</keyword>
<evidence type="ECO:0000259" key="6">
    <source>
        <dbReference type="Pfam" id="PF05170"/>
    </source>
</evidence>
<keyword evidence="3" id="KW-1133">Transmembrane helix</keyword>
<organism evidence="7 8">
    <name type="scientific">Mangrovibacterium diazotrophicum</name>
    <dbReference type="NCBI Taxonomy" id="1261403"/>
    <lineage>
        <taxon>Bacteria</taxon>
        <taxon>Pseudomonadati</taxon>
        <taxon>Bacteroidota</taxon>
        <taxon>Bacteroidia</taxon>
        <taxon>Marinilabiliales</taxon>
        <taxon>Prolixibacteraceae</taxon>
        <taxon>Mangrovibacterium</taxon>
    </lineage>
</organism>
<comment type="subcellular location">
    <subcellularLocation>
        <location evidence="1">Membrane</location>
        <topology evidence="1">Single-pass membrane protein</topology>
    </subcellularLocation>
</comment>
<keyword evidence="8" id="KW-1185">Reference proteome</keyword>
<accession>A0A419VW55</accession>
<dbReference type="GO" id="GO:0097347">
    <property type="term" value="C:TAM protein secretion complex"/>
    <property type="evidence" value="ECO:0007669"/>
    <property type="project" value="TreeGrafter"/>
</dbReference>
<evidence type="ECO:0000256" key="2">
    <source>
        <dbReference type="ARBA" id="ARBA00022692"/>
    </source>
</evidence>
<dbReference type="Proteomes" id="UP000283387">
    <property type="component" value="Unassembled WGS sequence"/>
</dbReference>
<dbReference type="Pfam" id="PF05170">
    <property type="entry name" value="AsmA"/>
    <property type="match status" value="1"/>
</dbReference>
<dbReference type="Pfam" id="PF04357">
    <property type="entry name" value="TamB"/>
    <property type="match status" value="2"/>
</dbReference>